<dbReference type="RefSeq" id="WP_076618905.1">
    <property type="nucleotide sequence ID" value="NZ_CP019323.1"/>
</dbReference>
<evidence type="ECO:0000313" key="10">
    <source>
        <dbReference type="EMBL" id="APX73400.1"/>
    </source>
</evidence>
<dbReference type="SMART" id="SM01120">
    <property type="entry name" value="Dak2"/>
    <property type="match status" value="1"/>
</dbReference>
<organism evidence="10 11">
    <name type="scientific">Companilactobacillus allii</name>
    <dbReference type="NCBI Taxonomy" id="1847728"/>
    <lineage>
        <taxon>Bacteria</taxon>
        <taxon>Bacillati</taxon>
        <taxon>Bacillota</taxon>
        <taxon>Bacilli</taxon>
        <taxon>Lactobacillales</taxon>
        <taxon>Lactobacillaceae</taxon>
        <taxon>Companilactobacillus</taxon>
    </lineage>
</organism>
<dbReference type="PROSITE" id="PS51480">
    <property type="entry name" value="DHAL"/>
    <property type="match status" value="1"/>
</dbReference>
<dbReference type="GO" id="GO:0005829">
    <property type="term" value="C:cytosol"/>
    <property type="evidence" value="ECO:0007669"/>
    <property type="project" value="TreeGrafter"/>
</dbReference>
<evidence type="ECO:0000256" key="4">
    <source>
        <dbReference type="ARBA" id="ARBA00022679"/>
    </source>
</evidence>
<evidence type="ECO:0000313" key="11">
    <source>
        <dbReference type="Proteomes" id="UP000187499"/>
    </source>
</evidence>
<protein>
    <recommendedName>
        <fullName evidence="3">phosphoenolpyruvate--glycerone phosphotransferase</fullName>
        <ecNumber evidence="3">2.7.1.121</ecNumber>
    </recommendedName>
</protein>
<keyword evidence="4" id="KW-0808">Transferase</keyword>
<dbReference type="GO" id="GO:0047324">
    <property type="term" value="F:phosphoenolpyruvate-glycerone phosphotransferase activity"/>
    <property type="evidence" value="ECO:0007669"/>
    <property type="project" value="UniProtKB-EC"/>
</dbReference>
<feature type="domain" description="DhaL" evidence="9">
    <location>
        <begin position="6"/>
        <end position="191"/>
    </location>
</feature>
<dbReference type="Proteomes" id="UP000187499">
    <property type="component" value="Chromosome"/>
</dbReference>
<sequence length="196" mass="21381">MKLELEQSQKWVELFVQKLETNKAYLNELDTAIGDGDHGTNMDRGAKAITESLSKKTPNTVSDLYKAVAFAMIQKVGGASGPLYGTAFLDMSKAVKTENIELSDLIQVGSDGIKRRGESDVKMKTMIDVWQPIADDLKSNKLDKANVDTALNSTKDMVATKGRASYLEEKSKGHLDPGSQSSAYLFESLVDVLGDN</sequence>
<keyword evidence="11" id="KW-1185">Reference proteome</keyword>
<dbReference type="NCBIfam" id="TIGR02365">
    <property type="entry name" value="dha_L_ycgS"/>
    <property type="match status" value="1"/>
</dbReference>
<dbReference type="SUPFAM" id="SSF101473">
    <property type="entry name" value="DhaL-like"/>
    <property type="match status" value="1"/>
</dbReference>
<dbReference type="InterPro" id="IPR050861">
    <property type="entry name" value="Dihydroxyacetone_Kinase"/>
</dbReference>
<name>A0A1P8Q6B5_9LACO</name>
<evidence type="ECO:0000256" key="1">
    <source>
        <dbReference type="ARBA" id="ARBA00001113"/>
    </source>
</evidence>
<evidence type="ECO:0000256" key="5">
    <source>
        <dbReference type="ARBA" id="ARBA00022777"/>
    </source>
</evidence>
<dbReference type="Pfam" id="PF02734">
    <property type="entry name" value="Dak2"/>
    <property type="match status" value="1"/>
</dbReference>
<evidence type="ECO:0000256" key="6">
    <source>
        <dbReference type="ARBA" id="ARBA00022798"/>
    </source>
</evidence>
<dbReference type="InterPro" id="IPR036117">
    <property type="entry name" value="DhaL_dom_sf"/>
</dbReference>
<reference evidence="11" key="1">
    <citation type="submission" date="2016-12" db="EMBL/GenBank/DDBJ databases">
        <authorList>
            <person name="Jung M.Y."/>
            <person name="Lee S.H."/>
        </authorList>
    </citation>
    <scope>NUCLEOTIDE SEQUENCE [LARGE SCALE GENOMIC DNA]</scope>
    <source>
        <strain evidence="11">WiKim39</strain>
    </source>
</reference>
<proteinExistence type="predicted"/>
<accession>A0A1P8Q6B5</accession>
<dbReference type="AlphaFoldDB" id="A0A1P8Q6B5"/>
<dbReference type="InterPro" id="IPR012737">
    <property type="entry name" value="DhaK_L_YcgS"/>
</dbReference>
<evidence type="ECO:0000256" key="3">
    <source>
        <dbReference type="ARBA" id="ARBA00012095"/>
    </source>
</evidence>
<evidence type="ECO:0000256" key="8">
    <source>
        <dbReference type="ARBA" id="ARBA00055771"/>
    </source>
</evidence>
<dbReference type="EMBL" id="CP019323">
    <property type="protein sequence ID" value="APX73400.1"/>
    <property type="molecule type" value="Genomic_DNA"/>
</dbReference>
<evidence type="ECO:0000256" key="7">
    <source>
        <dbReference type="ARBA" id="ARBA00046577"/>
    </source>
</evidence>
<dbReference type="GO" id="GO:0019563">
    <property type="term" value="P:glycerol catabolic process"/>
    <property type="evidence" value="ECO:0007669"/>
    <property type="project" value="TreeGrafter"/>
</dbReference>
<dbReference type="OrthoDB" id="9800291at2"/>
<dbReference type="PANTHER" id="PTHR28629:SF4">
    <property type="entry name" value="TRIOKINASE_FMN CYCLASE"/>
    <property type="match status" value="1"/>
</dbReference>
<dbReference type="KEGG" id="lalw:BTM29_10565"/>
<dbReference type="GO" id="GO:0004371">
    <property type="term" value="F:glycerone kinase activity"/>
    <property type="evidence" value="ECO:0007669"/>
    <property type="project" value="InterPro"/>
</dbReference>
<dbReference type="InterPro" id="IPR004007">
    <property type="entry name" value="DhaL_dom"/>
</dbReference>
<dbReference type="STRING" id="1847728.BTM29_10565"/>
<evidence type="ECO:0000256" key="2">
    <source>
        <dbReference type="ARBA" id="ARBA00004745"/>
    </source>
</evidence>
<keyword evidence="6" id="KW-0319">Glycerol metabolism</keyword>
<comment type="pathway">
    <text evidence="2">Polyol metabolism; glycerol degradation.</text>
</comment>
<keyword evidence="5 10" id="KW-0418">Kinase</keyword>
<comment type="subunit">
    <text evidence="7">Homodimer. The dihydroxyacetone kinase complex is composed of a homodimer of DhaM, a homodimer of DhaK and the subunit DhaL.</text>
</comment>
<comment type="function">
    <text evidence="8">ADP-binding subunit of the dihydroxyacetone kinase, which is responsible for the phosphoenolpyruvate (PEP)-dependent phosphorylation of dihydroxyacetone. DhaL-ADP is converted to DhaL-ATP via a phosphoryl group transfer from DhaM and transmits it to dihydroxyacetone binds to DhaK.</text>
</comment>
<dbReference type="EC" id="2.7.1.121" evidence="3"/>
<dbReference type="Gene3D" id="1.25.40.340">
    <property type="match status" value="1"/>
</dbReference>
<dbReference type="FunFam" id="1.25.40.340:FF:000002">
    <property type="entry name" value="Dihydroxyacetone kinase, L subunit"/>
    <property type="match status" value="1"/>
</dbReference>
<comment type="catalytic activity">
    <reaction evidence="1">
        <text>dihydroxyacetone + phosphoenolpyruvate = dihydroxyacetone phosphate + pyruvate</text>
        <dbReference type="Rhea" id="RHEA:18381"/>
        <dbReference type="ChEBI" id="CHEBI:15361"/>
        <dbReference type="ChEBI" id="CHEBI:16016"/>
        <dbReference type="ChEBI" id="CHEBI:57642"/>
        <dbReference type="ChEBI" id="CHEBI:58702"/>
        <dbReference type="EC" id="2.7.1.121"/>
    </reaction>
</comment>
<gene>
    <name evidence="10" type="ORF">BTM29_10565</name>
</gene>
<evidence type="ECO:0000259" key="9">
    <source>
        <dbReference type="PROSITE" id="PS51480"/>
    </source>
</evidence>
<dbReference type="PANTHER" id="PTHR28629">
    <property type="entry name" value="TRIOKINASE/FMN CYCLASE"/>
    <property type="match status" value="1"/>
</dbReference>